<organism evidence="1 2">
    <name type="scientific">Batrachochytrium dendrobatidis (strain JEL423)</name>
    <dbReference type="NCBI Taxonomy" id="403673"/>
    <lineage>
        <taxon>Eukaryota</taxon>
        <taxon>Fungi</taxon>
        <taxon>Fungi incertae sedis</taxon>
        <taxon>Chytridiomycota</taxon>
        <taxon>Chytridiomycota incertae sedis</taxon>
        <taxon>Chytridiomycetes</taxon>
        <taxon>Rhizophydiales</taxon>
        <taxon>Rhizophydiales incertae sedis</taxon>
        <taxon>Batrachochytrium</taxon>
    </lineage>
</organism>
<reference evidence="1 2" key="1">
    <citation type="submission" date="2006-10" db="EMBL/GenBank/DDBJ databases">
        <title>The Genome Sequence of Batrachochytrium dendrobatidis JEL423.</title>
        <authorList>
            <consortium name="The Broad Institute Genome Sequencing Platform"/>
            <person name="Birren B."/>
            <person name="Lander E."/>
            <person name="Galagan J."/>
            <person name="Cuomo C."/>
            <person name="Devon K."/>
            <person name="Jaffe D."/>
            <person name="Butler J."/>
            <person name="Alvarez P."/>
            <person name="Gnerre S."/>
            <person name="Grabherr M."/>
            <person name="Kleber M."/>
            <person name="Mauceli E."/>
            <person name="Brockman W."/>
            <person name="Young S."/>
            <person name="LaButti K."/>
            <person name="Sykes S."/>
            <person name="DeCaprio D."/>
            <person name="Crawford M."/>
            <person name="Koehrsen M."/>
            <person name="Engels R."/>
            <person name="Montgomery P."/>
            <person name="Pearson M."/>
            <person name="Howarth C."/>
            <person name="Larson L."/>
            <person name="White J."/>
            <person name="O'Leary S."/>
            <person name="Kodira C."/>
            <person name="Zeng Q."/>
            <person name="Yandava C."/>
            <person name="Alvarado L."/>
            <person name="Longcore J."/>
            <person name="James T."/>
        </authorList>
    </citation>
    <scope>NUCLEOTIDE SEQUENCE [LARGE SCALE GENOMIC DNA]</scope>
    <source>
        <strain evidence="1 2">JEL423</strain>
    </source>
</reference>
<gene>
    <name evidence="1" type="ORF">BDEG_21739</name>
</gene>
<evidence type="ECO:0000313" key="2">
    <source>
        <dbReference type="Proteomes" id="UP000077115"/>
    </source>
</evidence>
<name>A0A177WCB8_BATDL</name>
<evidence type="ECO:0000313" key="1">
    <source>
        <dbReference type="EMBL" id="OAJ37748.1"/>
    </source>
</evidence>
<accession>A0A177WCB8</accession>
<proteinExistence type="predicted"/>
<dbReference type="Proteomes" id="UP000077115">
    <property type="component" value="Unassembled WGS sequence"/>
</dbReference>
<protein>
    <submittedName>
        <fullName evidence="1">Uncharacterized protein</fullName>
    </submittedName>
</protein>
<dbReference type="VEuPathDB" id="FungiDB:BDEG_21739"/>
<sequence length="108" mass="12336">MSMKEKDLSILSMGTVLPNYNMKCEIMALTIGAVTLVASIPLALTDSISNMHTVESREFEHHSLQRRDPYYVPIGMESHVYYVSTAMKRGLFPTDSNRGHFVQHYRKN</sequence>
<dbReference type="EMBL" id="DS022301">
    <property type="protein sequence ID" value="OAJ37748.1"/>
    <property type="molecule type" value="Genomic_DNA"/>
</dbReference>
<dbReference type="AlphaFoldDB" id="A0A177WCB8"/>
<reference evidence="1 2" key="2">
    <citation type="submission" date="2016-05" db="EMBL/GenBank/DDBJ databases">
        <title>Lineage-specific infection strategies underlie the spectrum of fungal disease in amphibians.</title>
        <authorList>
            <person name="Cuomo C.A."/>
            <person name="Farrer R.A."/>
            <person name="James T."/>
            <person name="Longcore J."/>
            <person name="Birren B."/>
        </authorList>
    </citation>
    <scope>NUCLEOTIDE SEQUENCE [LARGE SCALE GENOMIC DNA]</scope>
    <source>
        <strain evidence="1 2">JEL423</strain>
    </source>
</reference>